<proteinExistence type="predicted"/>
<evidence type="ECO:0000313" key="2">
    <source>
        <dbReference type="Proteomes" id="UP000590511"/>
    </source>
</evidence>
<comment type="caution">
    <text evidence="1">The sequence shown here is derived from an EMBL/GenBank/DDBJ whole genome shotgun (WGS) entry which is preliminary data.</text>
</comment>
<reference evidence="1 2" key="1">
    <citation type="submission" date="2020-08" db="EMBL/GenBank/DDBJ databases">
        <title>Sequencing the genomes of 1000 actinobacteria strains.</title>
        <authorList>
            <person name="Klenk H.-P."/>
        </authorList>
    </citation>
    <scope>NUCLEOTIDE SEQUENCE [LARGE SCALE GENOMIC DNA]</scope>
    <source>
        <strain evidence="1 2">DSM 43150</strain>
    </source>
</reference>
<dbReference type="Proteomes" id="UP000590511">
    <property type="component" value="Unassembled WGS sequence"/>
</dbReference>
<dbReference type="EMBL" id="JACHNC010000001">
    <property type="protein sequence ID" value="MBB4754049.1"/>
    <property type="molecule type" value="Genomic_DNA"/>
</dbReference>
<name>A0A7W7HP89_9ACTN</name>
<organism evidence="1 2">
    <name type="scientific">Actinoplanes lobatus</name>
    <dbReference type="NCBI Taxonomy" id="113568"/>
    <lineage>
        <taxon>Bacteria</taxon>
        <taxon>Bacillati</taxon>
        <taxon>Actinomycetota</taxon>
        <taxon>Actinomycetes</taxon>
        <taxon>Micromonosporales</taxon>
        <taxon>Micromonosporaceae</taxon>
        <taxon>Actinoplanes</taxon>
    </lineage>
</organism>
<protein>
    <submittedName>
        <fullName evidence="1">Uncharacterized protein</fullName>
    </submittedName>
</protein>
<evidence type="ECO:0000313" key="1">
    <source>
        <dbReference type="EMBL" id="MBB4754049.1"/>
    </source>
</evidence>
<dbReference type="RefSeq" id="WP_188125669.1">
    <property type="nucleotide sequence ID" value="NZ_BOMP01000055.1"/>
</dbReference>
<accession>A0A7W7HP89</accession>
<sequence>MVALGRSLMSLARGPYRLDGSVLTHPGRGDAGARTAAQAPPGLLRIVSDPQPDGPPTVLRTAVAAWGTVPEDSTHHLVLQDDMLLAEGAWERILDAIEAAPDAALALFAIWDSRTGAMVRLGALTGANWVPAVGEYIPCAALVLPRDTAIGYARMAREHAAEGWPDDILMQRHLRAAGVRCLVSAPNLAEHLDGPSIVGNAFRGPRRSACFLPVAPDEPPRIMRNPPPLVPFLKNGVAQCLERSPDGDWLHLETGARLRLLGAPEARLRAVADHDVRLTGYALGLLSRGGPSSGPVVAEALRTIGPGGVSQRGGDGLDEPTVRRLAEHAARAVEAGRGDPLHPPPARRRIAVRPGDRPLTAHLAAYLAESGTAVTIADDGADPRAVDGDLYGPGCGPDGLIGSLVWQALRSRPILLTGAHPALVRPLHVRELAGDLAREATAQRPPAYPLREFALAVAEAVRPVPVRDLRPAPAAHGTSTVSPEIRFRLHHYAQWLAYEWFGGAATVSRTTAAEPSAR</sequence>
<dbReference type="AlphaFoldDB" id="A0A7W7HP89"/>
<gene>
    <name evidence="1" type="ORF">BJ964_008210</name>
</gene>